<dbReference type="InterPro" id="IPR012337">
    <property type="entry name" value="RNaseH-like_sf"/>
</dbReference>
<organism evidence="2 3">
    <name type="scientific">Tanacetum coccineum</name>
    <dbReference type="NCBI Taxonomy" id="301880"/>
    <lineage>
        <taxon>Eukaryota</taxon>
        <taxon>Viridiplantae</taxon>
        <taxon>Streptophyta</taxon>
        <taxon>Embryophyta</taxon>
        <taxon>Tracheophyta</taxon>
        <taxon>Spermatophyta</taxon>
        <taxon>Magnoliopsida</taxon>
        <taxon>eudicotyledons</taxon>
        <taxon>Gunneridae</taxon>
        <taxon>Pentapetalae</taxon>
        <taxon>asterids</taxon>
        <taxon>campanulids</taxon>
        <taxon>Asterales</taxon>
        <taxon>Asteraceae</taxon>
        <taxon>Asteroideae</taxon>
        <taxon>Anthemideae</taxon>
        <taxon>Anthemidinae</taxon>
        <taxon>Tanacetum</taxon>
    </lineage>
</organism>
<sequence length="360" mass="39982">MSMAYHPQTDGPSECTNQTLEDMLRGCVIDFGGSCDTHLPLAEFSYNNSYHSSVRCAPFKALYGRKCRSPVLWAKIGENRLVGPELVQETTDKVILIKERLKTVRDCQNSYVGNRPKQLGFEVGDKVILEVLSWKGEKYLADSNLYVPIKEIKVNKTLCFVEEPVEIIDREVKSLKRSRVPIVKVHSNSKRGHENFMKTKYSVKQCEATIVVLAIVILLICITMFRPQAFATAPDTLCAIVSSSMSFSKFFFSVTLIASSSYKSSSTEGDVLEGRGVSSKVTLSDSLIFLGLEVGSIRHIQGIGYGVLKFLGVGTTFDIFQNIHILYLEYGVLTSSGYGVLIFFPLWSLVSAGTDTSYLP</sequence>
<keyword evidence="1" id="KW-1133">Transmembrane helix</keyword>
<dbReference type="GO" id="GO:0003964">
    <property type="term" value="F:RNA-directed DNA polymerase activity"/>
    <property type="evidence" value="ECO:0007669"/>
    <property type="project" value="UniProtKB-KW"/>
</dbReference>
<dbReference type="SUPFAM" id="SSF53098">
    <property type="entry name" value="Ribonuclease H-like"/>
    <property type="match status" value="1"/>
</dbReference>
<evidence type="ECO:0000313" key="2">
    <source>
        <dbReference type="EMBL" id="GJT90573.1"/>
    </source>
</evidence>
<dbReference type="Proteomes" id="UP001151760">
    <property type="component" value="Unassembled WGS sequence"/>
</dbReference>
<keyword evidence="1" id="KW-0812">Transmembrane</keyword>
<reference evidence="2" key="2">
    <citation type="submission" date="2022-01" db="EMBL/GenBank/DDBJ databases">
        <authorList>
            <person name="Yamashiro T."/>
            <person name="Shiraishi A."/>
            <person name="Satake H."/>
            <person name="Nakayama K."/>
        </authorList>
    </citation>
    <scope>NUCLEOTIDE SEQUENCE</scope>
</reference>
<dbReference type="EMBL" id="BQNB010019934">
    <property type="protein sequence ID" value="GJT90573.1"/>
    <property type="molecule type" value="Genomic_DNA"/>
</dbReference>
<keyword evidence="3" id="KW-1185">Reference proteome</keyword>
<dbReference type="PANTHER" id="PTHR45835:SF99">
    <property type="entry name" value="CHROMO DOMAIN-CONTAINING PROTEIN-RELATED"/>
    <property type="match status" value="1"/>
</dbReference>
<feature type="transmembrane region" description="Helical" evidence="1">
    <location>
        <begin position="237"/>
        <end position="258"/>
    </location>
</feature>
<dbReference type="InterPro" id="IPR036397">
    <property type="entry name" value="RNaseH_sf"/>
</dbReference>
<protein>
    <submittedName>
        <fullName evidence="2">Reverse transcriptase domain-containing protein</fullName>
    </submittedName>
</protein>
<keyword evidence="1" id="KW-0472">Membrane</keyword>
<comment type="caution">
    <text evidence="2">The sequence shown here is derived from an EMBL/GenBank/DDBJ whole genome shotgun (WGS) entry which is preliminary data.</text>
</comment>
<dbReference type="PANTHER" id="PTHR45835">
    <property type="entry name" value="YALI0A06105P"/>
    <property type="match status" value="1"/>
</dbReference>
<keyword evidence="2" id="KW-0695">RNA-directed DNA polymerase</keyword>
<feature type="transmembrane region" description="Helical" evidence="1">
    <location>
        <begin position="208"/>
        <end position="225"/>
    </location>
</feature>
<name>A0ABQ5HRQ7_9ASTR</name>
<evidence type="ECO:0000313" key="3">
    <source>
        <dbReference type="Proteomes" id="UP001151760"/>
    </source>
</evidence>
<keyword evidence="2" id="KW-0548">Nucleotidyltransferase</keyword>
<reference evidence="2" key="1">
    <citation type="journal article" date="2022" name="Int. J. Mol. Sci.">
        <title>Draft Genome of Tanacetum Coccineum: Genomic Comparison of Closely Related Tanacetum-Family Plants.</title>
        <authorList>
            <person name="Yamashiro T."/>
            <person name="Shiraishi A."/>
            <person name="Nakayama K."/>
            <person name="Satake H."/>
        </authorList>
    </citation>
    <scope>NUCLEOTIDE SEQUENCE</scope>
</reference>
<evidence type="ECO:0000256" key="1">
    <source>
        <dbReference type="SAM" id="Phobius"/>
    </source>
</evidence>
<dbReference type="Gene3D" id="3.30.420.10">
    <property type="entry name" value="Ribonuclease H-like superfamily/Ribonuclease H"/>
    <property type="match status" value="1"/>
</dbReference>
<keyword evidence="2" id="KW-0808">Transferase</keyword>
<feature type="transmembrane region" description="Helical" evidence="1">
    <location>
        <begin position="327"/>
        <end position="350"/>
    </location>
</feature>
<accession>A0ABQ5HRQ7</accession>
<gene>
    <name evidence="2" type="ORF">Tco_1079418</name>
</gene>
<proteinExistence type="predicted"/>